<dbReference type="SFLD" id="SFLDS00029">
    <property type="entry name" value="Radical_SAM"/>
    <property type="match status" value="1"/>
</dbReference>
<dbReference type="InterPro" id="IPR058240">
    <property type="entry name" value="rSAM_sf"/>
</dbReference>
<evidence type="ECO:0000256" key="7">
    <source>
        <dbReference type="ARBA" id="ARBA00023014"/>
    </source>
</evidence>
<dbReference type="PROSITE" id="PS51918">
    <property type="entry name" value="RADICAL_SAM"/>
    <property type="match status" value="1"/>
</dbReference>
<dbReference type="Proteomes" id="UP001194714">
    <property type="component" value="Unassembled WGS sequence"/>
</dbReference>
<dbReference type="InterPro" id="IPR023404">
    <property type="entry name" value="rSAM_horseshoe"/>
</dbReference>
<dbReference type="InterPro" id="IPR013848">
    <property type="entry name" value="Methylthiotransferase_N"/>
</dbReference>
<dbReference type="SFLD" id="SFLDG01082">
    <property type="entry name" value="B12-binding_domain_containing"/>
    <property type="match status" value="1"/>
</dbReference>
<proteinExistence type="predicted"/>
<dbReference type="EC" id="2.8.4.5" evidence="10"/>
<dbReference type="SFLD" id="SFLDG01061">
    <property type="entry name" value="methylthiotransferase"/>
    <property type="match status" value="1"/>
</dbReference>
<reference evidence="10 11" key="1">
    <citation type="submission" date="2020-01" db="EMBL/GenBank/DDBJ databases">
        <title>Draft genome sequence of Cand. Neptunochlamydia vexilliferae K9.</title>
        <authorList>
            <person name="Schulz F."/>
            <person name="Koestlbacher S."/>
            <person name="Wascher F."/>
            <person name="Pizzetti I."/>
            <person name="Horn M."/>
        </authorList>
    </citation>
    <scope>NUCLEOTIDE SEQUENCE [LARGE SCALE GENOMIC DNA]</scope>
    <source>
        <strain evidence="10 11">K9</strain>
    </source>
</reference>
<dbReference type="PANTHER" id="PTHR43020:SF2">
    <property type="entry name" value="MITOCHONDRIAL TRNA METHYLTHIOTRANSFERASE CDK5RAP1"/>
    <property type="match status" value="1"/>
</dbReference>
<dbReference type="NCBIfam" id="TIGR01579">
    <property type="entry name" value="MiaB-like-C"/>
    <property type="match status" value="1"/>
</dbReference>
<dbReference type="InterPro" id="IPR007197">
    <property type="entry name" value="rSAM"/>
</dbReference>
<comment type="cofactor">
    <cofactor evidence="1">
        <name>[4Fe-4S] cluster</name>
        <dbReference type="ChEBI" id="CHEBI:49883"/>
    </cofactor>
</comment>
<evidence type="ECO:0000313" key="11">
    <source>
        <dbReference type="Proteomes" id="UP001194714"/>
    </source>
</evidence>
<keyword evidence="6" id="KW-0408">Iron</keyword>
<dbReference type="Gene3D" id="3.40.50.12160">
    <property type="entry name" value="Methylthiotransferase, N-terminal domain"/>
    <property type="match status" value="1"/>
</dbReference>
<sequence>MTWIFDKKLGIMFSMKKYKIATLGCRTNQYESQAFLDQLKKKGYEEARDGEKADLCIVNTCTVTESADKRSLYQIRKLAREYSPKRMVVTGCFAERSQKMLRALQEVTDIVPNSKKEELLPMIFPEEEWPEFQIERFEAHTRAFVKIQDGCNSYCSYCIIPFVRGRSRSKKVFEILREVEALVKNGYKEVVLTGINIGDFDGDGTPPVRLGDLVRQVDKIEGLERIRISSIDPDEVDDDLLDAVINGKKACPSMHIVLQSGSNLTLKRMRRKYTKQDFIDATERLLKADPRFTFTTDIIVGFPGESEEEFQETLALMREVRFAKVHMFPYSDRPKTRASRMPNKISPELIQERKAELLKVAEQNAFDLRNQFIGETFSVLLETPTMGHTENFLPVVVPDNNLCPNTLINVTCVDNNSEGLIGENQADAKIQTLFA</sequence>
<evidence type="ECO:0000256" key="5">
    <source>
        <dbReference type="ARBA" id="ARBA00022723"/>
    </source>
</evidence>
<dbReference type="PROSITE" id="PS51449">
    <property type="entry name" value="MTTASE_N"/>
    <property type="match status" value="1"/>
</dbReference>
<evidence type="ECO:0000256" key="4">
    <source>
        <dbReference type="ARBA" id="ARBA00022691"/>
    </source>
</evidence>
<dbReference type="SMART" id="SM00729">
    <property type="entry name" value="Elp3"/>
    <property type="match status" value="1"/>
</dbReference>
<dbReference type="EMBL" id="JAAEJV010000021">
    <property type="protein sequence ID" value="MBF5059425.1"/>
    <property type="molecule type" value="Genomic_DNA"/>
</dbReference>
<keyword evidence="2" id="KW-0004">4Fe-4S</keyword>
<dbReference type="PANTHER" id="PTHR43020">
    <property type="entry name" value="CDK5 REGULATORY SUBUNIT-ASSOCIATED PROTEIN 1"/>
    <property type="match status" value="1"/>
</dbReference>
<keyword evidence="11" id="KW-1185">Reference proteome</keyword>
<keyword evidence="7" id="KW-0411">Iron-sulfur</keyword>
<dbReference type="Pfam" id="PF04055">
    <property type="entry name" value="Radical_SAM"/>
    <property type="match status" value="1"/>
</dbReference>
<feature type="domain" description="Radical SAM core" evidence="9">
    <location>
        <begin position="137"/>
        <end position="367"/>
    </location>
</feature>
<evidence type="ECO:0000259" key="9">
    <source>
        <dbReference type="PROSITE" id="PS51918"/>
    </source>
</evidence>
<evidence type="ECO:0000313" key="10">
    <source>
        <dbReference type="EMBL" id="MBF5059425.1"/>
    </source>
</evidence>
<dbReference type="SUPFAM" id="SSF102114">
    <property type="entry name" value="Radical SAM enzymes"/>
    <property type="match status" value="1"/>
</dbReference>
<dbReference type="InterPro" id="IPR020612">
    <property type="entry name" value="Methylthiotransferase_CS"/>
</dbReference>
<dbReference type="InterPro" id="IPR006638">
    <property type="entry name" value="Elp3/MiaA/NifB-like_rSAM"/>
</dbReference>
<keyword evidence="5" id="KW-0479">Metal-binding</keyword>
<evidence type="ECO:0000256" key="1">
    <source>
        <dbReference type="ARBA" id="ARBA00001966"/>
    </source>
</evidence>
<keyword evidence="3 10" id="KW-0808">Transferase</keyword>
<feature type="domain" description="MTTase N-terminal" evidence="8">
    <location>
        <begin position="16"/>
        <end position="128"/>
    </location>
</feature>
<keyword evidence="4" id="KW-0949">S-adenosyl-L-methionine</keyword>
<accession>A0ABS0B1K9</accession>
<dbReference type="InterPro" id="IPR038135">
    <property type="entry name" value="Methylthiotransferase_N_sf"/>
</dbReference>
<dbReference type="NCBIfam" id="TIGR00089">
    <property type="entry name" value="MiaB/RimO family radical SAM methylthiotransferase"/>
    <property type="match status" value="1"/>
</dbReference>
<dbReference type="PROSITE" id="PS01278">
    <property type="entry name" value="MTTASE_RADICAL"/>
    <property type="match status" value="1"/>
</dbReference>
<evidence type="ECO:0000256" key="2">
    <source>
        <dbReference type="ARBA" id="ARBA00022485"/>
    </source>
</evidence>
<evidence type="ECO:0000256" key="3">
    <source>
        <dbReference type="ARBA" id="ARBA00022679"/>
    </source>
</evidence>
<dbReference type="Gene3D" id="3.80.30.20">
    <property type="entry name" value="tm_1862 like domain"/>
    <property type="match status" value="1"/>
</dbReference>
<comment type="caution">
    <text evidence="10">The sequence shown here is derived from an EMBL/GenBank/DDBJ whole genome shotgun (WGS) entry which is preliminary data.</text>
</comment>
<dbReference type="CDD" id="cd01335">
    <property type="entry name" value="Radical_SAM"/>
    <property type="match status" value="1"/>
</dbReference>
<dbReference type="Pfam" id="PF00919">
    <property type="entry name" value="UPF0004"/>
    <property type="match status" value="1"/>
</dbReference>
<evidence type="ECO:0000259" key="8">
    <source>
        <dbReference type="PROSITE" id="PS51449"/>
    </source>
</evidence>
<name>A0ABS0B1K9_9BACT</name>
<dbReference type="GO" id="GO:0035598">
    <property type="term" value="F:tRNA (N(6)-L-threonylcarbamoyladenosine(37)-C(2))-methylthiotransferase activity"/>
    <property type="evidence" value="ECO:0007669"/>
    <property type="project" value="UniProtKB-EC"/>
</dbReference>
<protein>
    <submittedName>
        <fullName evidence="10">Threonylcarbamoyladenosine tRNA methylthiotransferase MtaB</fullName>
        <ecNumber evidence="10">2.8.4.5</ecNumber>
    </submittedName>
</protein>
<gene>
    <name evidence="10" type="ORF">NEPTK9_000939</name>
</gene>
<dbReference type="InterPro" id="IPR006467">
    <property type="entry name" value="MiaB-like_bact"/>
</dbReference>
<organism evidence="10 11">
    <name type="scientific">Candidatus Neptunichlamydia vexilliferae</name>
    <dbReference type="NCBI Taxonomy" id="1651774"/>
    <lineage>
        <taxon>Bacteria</taxon>
        <taxon>Pseudomonadati</taxon>
        <taxon>Chlamydiota</taxon>
        <taxon>Chlamydiia</taxon>
        <taxon>Parachlamydiales</taxon>
        <taxon>Simkaniaceae</taxon>
        <taxon>Candidatus Neptunichlamydia</taxon>
    </lineage>
</organism>
<dbReference type="InterPro" id="IPR005839">
    <property type="entry name" value="Methylthiotransferase"/>
</dbReference>
<evidence type="ECO:0000256" key="6">
    <source>
        <dbReference type="ARBA" id="ARBA00023004"/>
    </source>
</evidence>